<dbReference type="InterPro" id="IPR053781">
    <property type="entry name" value="F-box_AtFBL13-like"/>
</dbReference>
<dbReference type="Pfam" id="PF00646">
    <property type="entry name" value="F-box"/>
    <property type="match status" value="1"/>
</dbReference>
<dbReference type="PANTHER" id="PTHR31293">
    <property type="entry name" value="RNI-LIKE SUPERFAMILY PROTEIN"/>
    <property type="match status" value="1"/>
</dbReference>
<protein>
    <submittedName>
        <fullName evidence="2">F-box protein</fullName>
    </submittedName>
</protein>
<name>A0ABD1C6B0_CARAN</name>
<dbReference type="InterPro" id="IPR001810">
    <property type="entry name" value="F-box_dom"/>
</dbReference>
<dbReference type="InterPro" id="IPR006566">
    <property type="entry name" value="FBD"/>
</dbReference>
<accession>A0ABD1C6B0</accession>
<proteinExistence type="predicted"/>
<dbReference type="InterPro" id="IPR036047">
    <property type="entry name" value="F-box-like_dom_sf"/>
</dbReference>
<evidence type="ECO:0000313" key="3">
    <source>
        <dbReference type="Proteomes" id="UP001558713"/>
    </source>
</evidence>
<dbReference type="CDD" id="cd22160">
    <property type="entry name" value="F-box_AtFBL13-like"/>
    <property type="match status" value="1"/>
</dbReference>
<dbReference type="Proteomes" id="UP001558713">
    <property type="component" value="Unassembled WGS sequence"/>
</dbReference>
<dbReference type="AlphaFoldDB" id="A0ABD1C6B0"/>
<dbReference type="SMART" id="SM00256">
    <property type="entry name" value="FBOX"/>
    <property type="match status" value="1"/>
</dbReference>
<reference evidence="2 3" key="1">
    <citation type="submission" date="2024-04" db="EMBL/GenBank/DDBJ databases">
        <title>Genome assembly C_amara_ONT_v2.</title>
        <authorList>
            <person name="Yant L."/>
            <person name="Moore C."/>
            <person name="Slenker M."/>
        </authorList>
    </citation>
    <scope>NUCLEOTIDE SEQUENCE [LARGE SCALE GENOMIC DNA]</scope>
    <source>
        <tissue evidence="2">Leaf</tissue>
    </source>
</reference>
<gene>
    <name evidence="2" type="ORF">V5N11_002792</name>
</gene>
<sequence length="459" mass="52459">MAAKKRETAYGDSISSLPDEVLGQILSLLPTKTAPSTSVLSKRWRNLLPLVHNLDFDEPMVLSNSIFKWFNDKNSEFTGRGFFNSVEKTLVLLRGSPIKKFSMKWKSLFNESCANCLIYTVLKHEVLELHLSPAAFQSLESEYFFSKTLVKLTLSHRCFYQNNTPLGGVLFPALKTLCLFSAGFELGDGDLYDCLLASPVLEEVNICDNDPLTSLLYSGWKKQVWGSSIQRISIFYHYHPFEEHSCFVIKTPNLVYLDYSSYVAQDYVVQFDSLVEARLDLRLWKYNDYWGDATKLIVAIRNVVTLHLSADSLEVFYFCCKSMPEFNNLVKLSFESHKERGWHVLPLLLKKSPNLETLVIKGLVHTITDKCGDACVCVHEKKNTSCCLLLCRVKVLKIYGYGGTCREVKQMRHLMDNLKFLEVVKVKVQVDEQDKLLPITNELMQLLPTTSSKCNIQFI</sequence>
<dbReference type="EMBL" id="JBANAX010000042">
    <property type="protein sequence ID" value="KAL1225013.1"/>
    <property type="molecule type" value="Genomic_DNA"/>
</dbReference>
<dbReference type="SMART" id="SM00579">
    <property type="entry name" value="FBD"/>
    <property type="match status" value="1"/>
</dbReference>
<dbReference type="SUPFAM" id="SSF52047">
    <property type="entry name" value="RNI-like"/>
    <property type="match status" value="1"/>
</dbReference>
<feature type="domain" description="F-box" evidence="1">
    <location>
        <begin position="11"/>
        <end position="59"/>
    </location>
</feature>
<organism evidence="2 3">
    <name type="scientific">Cardamine amara subsp. amara</name>
    <dbReference type="NCBI Taxonomy" id="228776"/>
    <lineage>
        <taxon>Eukaryota</taxon>
        <taxon>Viridiplantae</taxon>
        <taxon>Streptophyta</taxon>
        <taxon>Embryophyta</taxon>
        <taxon>Tracheophyta</taxon>
        <taxon>Spermatophyta</taxon>
        <taxon>Magnoliopsida</taxon>
        <taxon>eudicotyledons</taxon>
        <taxon>Gunneridae</taxon>
        <taxon>Pentapetalae</taxon>
        <taxon>rosids</taxon>
        <taxon>malvids</taxon>
        <taxon>Brassicales</taxon>
        <taxon>Brassicaceae</taxon>
        <taxon>Cardamineae</taxon>
        <taxon>Cardamine</taxon>
    </lineage>
</organism>
<evidence type="ECO:0000313" key="2">
    <source>
        <dbReference type="EMBL" id="KAL1225013.1"/>
    </source>
</evidence>
<dbReference type="Gene3D" id="1.20.1280.50">
    <property type="match status" value="1"/>
</dbReference>
<comment type="caution">
    <text evidence="2">The sequence shown here is derived from an EMBL/GenBank/DDBJ whole genome shotgun (WGS) entry which is preliminary data.</text>
</comment>
<dbReference type="PROSITE" id="PS50181">
    <property type="entry name" value="FBOX"/>
    <property type="match status" value="1"/>
</dbReference>
<keyword evidence="3" id="KW-1185">Reference proteome</keyword>
<dbReference type="SUPFAM" id="SSF81383">
    <property type="entry name" value="F-box domain"/>
    <property type="match status" value="1"/>
</dbReference>
<dbReference type="PANTHER" id="PTHR31293:SF12">
    <property type="entry name" value="RNI-LIKE SUPERFAMILY PROTEIN"/>
    <property type="match status" value="1"/>
</dbReference>
<evidence type="ECO:0000259" key="1">
    <source>
        <dbReference type="PROSITE" id="PS50181"/>
    </source>
</evidence>
<dbReference type="InterPro" id="IPR055294">
    <property type="entry name" value="FBL60-like"/>
</dbReference>